<feature type="compositionally biased region" description="Polar residues" evidence="3">
    <location>
        <begin position="384"/>
        <end position="397"/>
    </location>
</feature>
<proteinExistence type="predicted"/>
<keyword evidence="1 2" id="KW-0694">RNA-binding</keyword>
<dbReference type="SUPFAM" id="SSF54928">
    <property type="entry name" value="RNA-binding domain, RBD"/>
    <property type="match status" value="3"/>
</dbReference>
<name>A0ABN8IAZ9_9NEOP</name>
<dbReference type="InterPro" id="IPR012677">
    <property type="entry name" value="Nucleotide-bd_a/b_plait_sf"/>
</dbReference>
<keyword evidence="6" id="KW-1185">Reference proteome</keyword>
<feature type="compositionally biased region" description="Polar residues" evidence="3">
    <location>
        <begin position="10"/>
        <end position="28"/>
    </location>
</feature>
<evidence type="ECO:0000256" key="3">
    <source>
        <dbReference type="SAM" id="MobiDB-lite"/>
    </source>
</evidence>
<evidence type="ECO:0000313" key="5">
    <source>
        <dbReference type="EMBL" id="CAH2049558.1"/>
    </source>
</evidence>
<dbReference type="InterPro" id="IPR050502">
    <property type="entry name" value="Euk_RNA-bind_prot"/>
</dbReference>
<dbReference type="SMART" id="SM00360">
    <property type="entry name" value="RRM"/>
    <property type="match status" value="3"/>
</dbReference>
<feature type="region of interest" description="Disordered" evidence="3">
    <location>
        <begin position="1"/>
        <end position="28"/>
    </location>
</feature>
<evidence type="ECO:0000313" key="6">
    <source>
        <dbReference type="Proteomes" id="UP000837857"/>
    </source>
</evidence>
<feature type="domain" description="RRM" evidence="4">
    <location>
        <begin position="489"/>
        <end position="558"/>
    </location>
</feature>
<reference evidence="5" key="1">
    <citation type="submission" date="2022-03" db="EMBL/GenBank/DDBJ databases">
        <authorList>
            <person name="Martin H S."/>
        </authorList>
    </citation>
    <scope>NUCLEOTIDE SEQUENCE</scope>
</reference>
<dbReference type="EMBL" id="OW152831">
    <property type="protein sequence ID" value="CAH2049558.1"/>
    <property type="molecule type" value="Genomic_DNA"/>
</dbReference>
<dbReference type="CDD" id="cd00590">
    <property type="entry name" value="RRM_SF"/>
    <property type="match status" value="1"/>
</dbReference>
<accession>A0ABN8IAZ9</accession>
<sequence>MDGAHVSDIQAKSTESSEPTSLITANNTRCTKSDTVRKRLLTSPTSVIQNGNQSIQCSSKAKKRKSSICKDDKYIAKAEDNSNEDDIEEEKEIFALLVSNIPFQWTSEQITEFIQDHKIDVYAIEYLDGGDPDFGQRLRLSFLSFEKCNEARKKLKLKMVKGRKLSVAFIVPEDSDSDIDSKTSLLIDKSECKPATTPSPLPLEVDVAPDPEGFYGLRADYLESLGIRPPIDRWVHVSNFRCDKSELKEVLELAGQVVICNVIMTRERYSKVMYSHPLEAVQAVSMLNGRLLYGQVLKVSMYQCPHEVILPKGLADVGPGLGEGGRPLRDIAKEYARHIMGGHSAVDRSIFVERGGGQSRTPIKGNPTKQPRPPSSESAPGYPNPSNVPITNSTGPYQSGRAPGAERFEPPVPNRPQTVVRLSGGDVGHQSCPVPGLRGPGIFNPGAVRHQTPPANPGMAANTWASYVAPNLNNRPVDRLAQQCKGPTATVELSNLPLSTTFPLLSEKMAQVGQVMSLELTRAGCALVRFANPAQAQRCYQHFNKMCAMGNTIEVRFV</sequence>
<feature type="region of interest" description="Disordered" evidence="3">
    <location>
        <begin position="355"/>
        <end position="418"/>
    </location>
</feature>
<dbReference type="PANTHER" id="PTHR48025:SF26">
    <property type="entry name" value="HETEROGENEOUS NUCLEAR RIBONUCLEOPROTEIN M-RELATED"/>
    <property type="match status" value="1"/>
</dbReference>
<dbReference type="PROSITE" id="PS50102">
    <property type="entry name" value="RRM"/>
    <property type="match status" value="1"/>
</dbReference>
<dbReference type="InterPro" id="IPR035979">
    <property type="entry name" value="RBD_domain_sf"/>
</dbReference>
<feature type="non-terminal residue" evidence="5">
    <location>
        <position position="558"/>
    </location>
</feature>
<dbReference type="Pfam" id="PF00076">
    <property type="entry name" value="RRM_1"/>
    <property type="match status" value="1"/>
</dbReference>
<dbReference type="PANTHER" id="PTHR48025">
    <property type="entry name" value="OS02G0815200 PROTEIN"/>
    <property type="match status" value="1"/>
</dbReference>
<dbReference type="Gene3D" id="3.30.70.330">
    <property type="match status" value="2"/>
</dbReference>
<evidence type="ECO:0000256" key="2">
    <source>
        <dbReference type="PROSITE-ProRule" id="PRU00176"/>
    </source>
</evidence>
<evidence type="ECO:0000256" key="1">
    <source>
        <dbReference type="ARBA" id="ARBA00022884"/>
    </source>
</evidence>
<gene>
    <name evidence="5" type="ORF">IPOD504_LOCUS6920</name>
</gene>
<dbReference type="Proteomes" id="UP000837857">
    <property type="component" value="Chromosome 19"/>
</dbReference>
<dbReference type="InterPro" id="IPR000504">
    <property type="entry name" value="RRM_dom"/>
</dbReference>
<organism evidence="5 6">
    <name type="scientific">Iphiclides podalirius</name>
    <name type="common">scarce swallowtail</name>
    <dbReference type="NCBI Taxonomy" id="110791"/>
    <lineage>
        <taxon>Eukaryota</taxon>
        <taxon>Metazoa</taxon>
        <taxon>Ecdysozoa</taxon>
        <taxon>Arthropoda</taxon>
        <taxon>Hexapoda</taxon>
        <taxon>Insecta</taxon>
        <taxon>Pterygota</taxon>
        <taxon>Neoptera</taxon>
        <taxon>Endopterygota</taxon>
        <taxon>Lepidoptera</taxon>
        <taxon>Glossata</taxon>
        <taxon>Ditrysia</taxon>
        <taxon>Papilionoidea</taxon>
        <taxon>Papilionidae</taxon>
        <taxon>Papilioninae</taxon>
        <taxon>Iphiclides</taxon>
    </lineage>
</organism>
<evidence type="ECO:0000259" key="4">
    <source>
        <dbReference type="PROSITE" id="PS50102"/>
    </source>
</evidence>
<protein>
    <recommendedName>
        <fullName evidence="4">RRM domain-containing protein</fullName>
    </recommendedName>
</protein>